<reference evidence="1" key="1">
    <citation type="submission" date="2012-12" db="EMBL/GenBank/DDBJ databases">
        <title>Identification and characterization of a phenylalanine ammonia-lyase gene family in Isatis indigotica Fort.</title>
        <authorList>
            <person name="Liu Q."/>
            <person name="Chen J."/>
            <person name="Zhou X."/>
            <person name="Di P."/>
            <person name="Xiao Y."/>
            <person name="Xuan H."/>
            <person name="Zhang L."/>
            <person name="Chen W."/>
        </authorList>
    </citation>
    <scope>NUCLEOTIDE SEQUENCE</scope>
    <source>
        <tissue evidence="1">Salivary gland</tissue>
    </source>
</reference>
<organism evidence="1">
    <name type="scientific">Ixodes ricinus</name>
    <name type="common">Common tick</name>
    <name type="synonym">Acarus ricinus</name>
    <dbReference type="NCBI Taxonomy" id="34613"/>
    <lineage>
        <taxon>Eukaryota</taxon>
        <taxon>Metazoa</taxon>
        <taxon>Ecdysozoa</taxon>
        <taxon>Arthropoda</taxon>
        <taxon>Chelicerata</taxon>
        <taxon>Arachnida</taxon>
        <taxon>Acari</taxon>
        <taxon>Parasitiformes</taxon>
        <taxon>Ixodida</taxon>
        <taxon>Ixodoidea</taxon>
        <taxon>Ixodidae</taxon>
        <taxon>Ixodinae</taxon>
        <taxon>Ixodes</taxon>
    </lineage>
</organism>
<dbReference type="EMBL" id="GADI01002742">
    <property type="protein sequence ID" value="JAA71066.1"/>
    <property type="molecule type" value="mRNA"/>
</dbReference>
<evidence type="ECO:0000313" key="1">
    <source>
        <dbReference type="EMBL" id="JAA71066.1"/>
    </source>
</evidence>
<dbReference type="Gene3D" id="3.40.390.10">
    <property type="entry name" value="Collagenase (Catalytic Domain)"/>
    <property type="match status" value="1"/>
</dbReference>
<proteinExistence type="evidence at transcript level"/>
<accession>A0A0K8RJ10</accession>
<sequence length="419" mass="47475">MGEHRSTASNPKISLPNVAMPVRKNQGIYLSSLWSSRAPLLLLLLLMLLLRIPNAEMCQSHTPPVPTKPPAVNFRTRHINLYLLSDYSHCKLFKTVGDRHLYMKVLTNGVRATFSGLPHELGLNLRLVKIGSLNKSEQAQMYKTSLKGGKLDGNSAWFGLMFFVSRNANRFKNATIIVMLTAYAFQDVTKTGYSTLGGICSKDQVVLVSDEHALYRIEKVVAEHILRVMAVDLNEDLLEKCVRNKNELPQCGLDMLNASLARVPQDCFQPRGQEVPQVTSLPGDVVNLLQLCKAMYPHEYYWDIDYCFEHEISGMHRFKPVYNCELTCCTEKDTIHQTLYKTASIQGLRCGVENKVQRFSERRDYRRRQRRATAISHGHPSRRSVLKFLGNVAHRLGRLFPSLSCGLPRRATDLATAKN</sequence>
<keyword evidence="1" id="KW-0482">Metalloprotease</keyword>
<dbReference type="AlphaFoldDB" id="A0A0K8RJ10"/>
<keyword evidence="1" id="KW-0378">Hydrolase</keyword>
<name>A0A0K8RJ10_IXORI</name>
<dbReference type="GO" id="GO:0006508">
    <property type="term" value="P:proteolysis"/>
    <property type="evidence" value="ECO:0007669"/>
    <property type="project" value="UniProtKB-KW"/>
</dbReference>
<keyword evidence="1" id="KW-0645">Protease</keyword>
<dbReference type="InterPro" id="IPR024079">
    <property type="entry name" value="MetalloPept_cat_dom_sf"/>
</dbReference>
<protein>
    <submittedName>
        <fullName evidence="1">Putative metalloprotease</fullName>
    </submittedName>
</protein>
<dbReference type="GO" id="GO:0008237">
    <property type="term" value="F:metallopeptidase activity"/>
    <property type="evidence" value="ECO:0007669"/>
    <property type="project" value="UniProtKB-KW"/>
</dbReference>